<reference evidence="1" key="1">
    <citation type="submission" date="2018-02" db="EMBL/GenBank/DDBJ databases">
        <title>Rhizophora mucronata_Transcriptome.</title>
        <authorList>
            <person name="Meera S.P."/>
            <person name="Sreeshan A."/>
            <person name="Augustine A."/>
        </authorList>
    </citation>
    <scope>NUCLEOTIDE SEQUENCE</scope>
    <source>
        <tissue evidence="1">Leaf</tissue>
    </source>
</reference>
<name>A0A2P2KPG5_RHIMU</name>
<proteinExistence type="predicted"/>
<dbReference type="EMBL" id="GGEC01027124">
    <property type="protein sequence ID" value="MBX07608.1"/>
    <property type="molecule type" value="Transcribed_RNA"/>
</dbReference>
<sequence>MTHILRATSVPLESTLKSAQLSKRARQLNSKFGIQLGKNVLGQSRAATIEELMVSLLFMMLPTKRALTM</sequence>
<organism evidence="1">
    <name type="scientific">Rhizophora mucronata</name>
    <name type="common">Asiatic mangrove</name>
    <dbReference type="NCBI Taxonomy" id="61149"/>
    <lineage>
        <taxon>Eukaryota</taxon>
        <taxon>Viridiplantae</taxon>
        <taxon>Streptophyta</taxon>
        <taxon>Embryophyta</taxon>
        <taxon>Tracheophyta</taxon>
        <taxon>Spermatophyta</taxon>
        <taxon>Magnoliopsida</taxon>
        <taxon>eudicotyledons</taxon>
        <taxon>Gunneridae</taxon>
        <taxon>Pentapetalae</taxon>
        <taxon>rosids</taxon>
        <taxon>fabids</taxon>
        <taxon>Malpighiales</taxon>
        <taxon>Rhizophoraceae</taxon>
        <taxon>Rhizophora</taxon>
    </lineage>
</organism>
<dbReference type="AlphaFoldDB" id="A0A2P2KPG5"/>
<protein>
    <submittedName>
        <fullName evidence="1">GTP-binding family protein</fullName>
    </submittedName>
</protein>
<evidence type="ECO:0000313" key="1">
    <source>
        <dbReference type="EMBL" id="MBX07608.1"/>
    </source>
</evidence>
<accession>A0A2P2KPG5</accession>